<accession>A0A2C9CUQ0</accession>
<dbReference type="RefSeq" id="WP_097931559.1">
    <property type="nucleotide sequence ID" value="NZ_OCTN01000008.1"/>
</dbReference>
<evidence type="ECO:0000313" key="2">
    <source>
        <dbReference type="EMBL" id="SOH95241.1"/>
    </source>
</evidence>
<gene>
    <name evidence="2" type="ORF">SAMN06273572_108115</name>
</gene>
<dbReference type="EMBL" id="OCTN01000008">
    <property type="protein sequence ID" value="SOH95241.1"/>
    <property type="molecule type" value="Genomic_DNA"/>
</dbReference>
<dbReference type="Proteomes" id="UP000220034">
    <property type="component" value="Unassembled WGS sequence"/>
</dbReference>
<evidence type="ECO:0000256" key="1">
    <source>
        <dbReference type="SAM" id="Coils"/>
    </source>
</evidence>
<name>A0A2C9CUQ0_9RHOB</name>
<keyword evidence="1" id="KW-0175">Coiled coil</keyword>
<proteinExistence type="predicted"/>
<protein>
    <submittedName>
        <fullName evidence="2">Uncharacterized protein</fullName>
    </submittedName>
</protein>
<dbReference type="OrthoDB" id="7811903at2"/>
<organism evidence="2 3">
    <name type="scientific">Pontivivens marinum</name>
    <dbReference type="NCBI Taxonomy" id="1690039"/>
    <lineage>
        <taxon>Bacteria</taxon>
        <taxon>Pseudomonadati</taxon>
        <taxon>Pseudomonadota</taxon>
        <taxon>Alphaproteobacteria</taxon>
        <taxon>Rhodobacterales</taxon>
        <taxon>Paracoccaceae</taxon>
        <taxon>Pontivivens</taxon>
    </lineage>
</organism>
<sequence length="238" mass="27722">MLDTKGWGRSARSIDSYFYTKVVEEGMSVDDARGLYVDMCMKAYQHHVDPIDLANPHDPLRRLSGAHDEMYQRDFLKAFDDMQEAGYPNALPSIAPEFDAKPWIEVRRWGGEENEECPKNLNERLYGLWYRVKLNRFWNAKMRRVDLSHEIVEVLENGEDWRTASECEARGWDAGTELFLRGLHENGDGRSQYEREVDELRSKIKRLRHTSQSARLSENRAVAQAELTAAEKRLGELR</sequence>
<evidence type="ECO:0000313" key="3">
    <source>
        <dbReference type="Proteomes" id="UP000220034"/>
    </source>
</evidence>
<keyword evidence="3" id="KW-1185">Reference proteome</keyword>
<reference evidence="3" key="1">
    <citation type="submission" date="2017-09" db="EMBL/GenBank/DDBJ databases">
        <authorList>
            <person name="Varghese N."/>
            <person name="Submissions S."/>
        </authorList>
    </citation>
    <scope>NUCLEOTIDE SEQUENCE [LARGE SCALE GENOMIC DNA]</scope>
    <source>
        <strain evidence="3">C7</strain>
    </source>
</reference>
<feature type="coiled-coil region" evidence="1">
    <location>
        <begin position="190"/>
        <end position="233"/>
    </location>
</feature>
<dbReference type="AlphaFoldDB" id="A0A2C9CUQ0"/>